<comment type="caution">
    <text evidence="2">The sequence shown here is derived from an EMBL/GenBank/DDBJ whole genome shotgun (WGS) entry which is preliminary data.</text>
</comment>
<dbReference type="EMBL" id="WTPX01000065">
    <property type="protein sequence ID" value="NNJ26195.1"/>
    <property type="molecule type" value="Genomic_DNA"/>
</dbReference>
<feature type="region of interest" description="Disordered" evidence="1">
    <location>
        <begin position="1"/>
        <end position="75"/>
    </location>
</feature>
<dbReference type="RefSeq" id="WP_171186977.1">
    <property type="nucleotide sequence ID" value="NZ_WTPX01000065.1"/>
</dbReference>
<feature type="region of interest" description="Disordered" evidence="1">
    <location>
        <begin position="124"/>
        <end position="238"/>
    </location>
</feature>
<evidence type="ECO:0000313" key="3">
    <source>
        <dbReference type="Proteomes" id="UP000609651"/>
    </source>
</evidence>
<keyword evidence="3" id="KW-1185">Reference proteome</keyword>
<dbReference type="Proteomes" id="UP000609651">
    <property type="component" value="Unassembled WGS sequence"/>
</dbReference>
<sequence>MPRPSVADILAAARANRPADHDGAPDKGAKKENLRPAEAPQQATAVRSSPASAAAMLSEVRGGDEAGGGTSPPSVAAMLGSIRRAAVSASPLSTATMLDAVRERGARNSPPSVAEMLVAVRGEAGDHVSPPSVAEMLIAVGHRPRHTSSSSQTDAATPSAKEAARPSVAEILAAARGADGQGGGAKSTPAPSAPAPAQSRSTGRPSAAEIIARARGKAAPTVAKTTDAPKQAAGPPPIPLSVAEMVAALRSQTDEAVPTRAKPPRGGWFARLFETRV</sequence>
<feature type="compositionally biased region" description="Low complexity" evidence="1">
    <location>
        <begin position="187"/>
        <end position="201"/>
    </location>
</feature>
<feature type="compositionally biased region" description="Polar residues" evidence="1">
    <location>
        <begin position="147"/>
        <end position="156"/>
    </location>
</feature>
<accession>A0ABX1VFC2</accession>
<feature type="compositionally biased region" description="Polar residues" evidence="1">
    <location>
        <begin position="41"/>
        <end position="51"/>
    </location>
</feature>
<organism evidence="2 3">
    <name type="scientific">Alienimonas chondri</name>
    <dbReference type="NCBI Taxonomy" id="2681879"/>
    <lineage>
        <taxon>Bacteria</taxon>
        <taxon>Pseudomonadati</taxon>
        <taxon>Planctomycetota</taxon>
        <taxon>Planctomycetia</taxon>
        <taxon>Planctomycetales</taxon>
        <taxon>Planctomycetaceae</taxon>
        <taxon>Alienimonas</taxon>
    </lineage>
</organism>
<evidence type="ECO:0000313" key="2">
    <source>
        <dbReference type="EMBL" id="NNJ26195.1"/>
    </source>
</evidence>
<name>A0ABX1VFC2_9PLAN</name>
<gene>
    <name evidence="2" type="ORF">LzC2_22750</name>
</gene>
<evidence type="ECO:0000256" key="1">
    <source>
        <dbReference type="SAM" id="MobiDB-lite"/>
    </source>
</evidence>
<protein>
    <submittedName>
        <fullName evidence="2">Uncharacterized protein</fullName>
    </submittedName>
</protein>
<feature type="compositionally biased region" description="Basic and acidic residues" evidence="1">
    <location>
        <begin position="17"/>
        <end position="35"/>
    </location>
</feature>
<reference evidence="2 3" key="1">
    <citation type="journal article" date="2020" name="Syst. Appl. Microbiol.">
        <title>Alienimonas chondri sp. nov., a novel planctomycete isolated from the biofilm of the red alga Chondrus crispus.</title>
        <authorList>
            <person name="Vitorino I."/>
            <person name="Albuquerque L."/>
            <person name="Wiegand S."/>
            <person name="Kallscheuer N."/>
            <person name="da Costa M.S."/>
            <person name="Lobo-da-Cunha A."/>
            <person name="Jogler C."/>
            <person name="Lage O.M."/>
        </authorList>
    </citation>
    <scope>NUCLEOTIDE SEQUENCE [LARGE SCALE GENOMIC DNA]</scope>
    <source>
        <strain evidence="2 3">LzC2</strain>
    </source>
</reference>
<proteinExistence type="predicted"/>